<evidence type="ECO:0000256" key="1">
    <source>
        <dbReference type="ARBA" id="ARBA00022679"/>
    </source>
</evidence>
<dbReference type="Proteomes" id="UP000196475">
    <property type="component" value="Unassembled WGS sequence"/>
</dbReference>
<evidence type="ECO:0000313" key="3">
    <source>
        <dbReference type="Proteomes" id="UP000196475"/>
    </source>
</evidence>
<proteinExistence type="predicted"/>
<protein>
    <submittedName>
        <fullName evidence="2">CoA-transferase</fullName>
    </submittedName>
</protein>
<dbReference type="InterPro" id="IPR050483">
    <property type="entry name" value="CoA-transferase_III_domain"/>
</dbReference>
<keyword evidence="1 2" id="KW-0808">Transferase</keyword>
<reference evidence="3" key="1">
    <citation type="submission" date="2016-06" db="EMBL/GenBank/DDBJ databases">
        <authorList>
            <person name="Nascimento L."/>
            <person name="Pereira R.V."/>
            <person name="Martins L.F."/>
            <person name="Quaggio R.B."/>
            <person name="Silva A.M."/>
            <person name="Setubal J.C."/>
        </authorList>
    </citation>
    <scope>NUCLEOTIDE SEQUENCE [LARGE SCALE GENOMIC DNA]</scope>
</reference>
<dbReference type="InterPro" id="IPR003673">
    <property type="entry name" value="CoA-Trfase_fam_III"/>
</dbReference>
<accession>A0A1Y3PET4</accession>
<dbReference type="InterPro" id="IPR044855">
    <property type="entry name" value="CoA-Trfase_III_dom3_sf"/>
</dbReference>
<dbReference type="Pfam" id="PF02515">
    <property type="entry name" value="CoA_transf_3"/>
    <property type="match status" value="1"/>
</dbReference>
<dbReference type="GO" id="GO:0008410">
    <property type="term" value="F:CoA-transferase activity"/>
    <property type="evidence" value="ECO:0007669"/>
    <property type="project" value="TreeGrafter"/>
</dbReference>
<dbReference type="Gene3D" id="3.30.1540.10">
    <property type="entry name" value="formyl-coa transferase, domain 3"/>
    <property type="match status" value="1"/>
</dbReference>
<sequence>MSQVQGALTGIRVVDLSRVLAGPFCTMILGDLGAEVIKVEAPGGSDETRGWGPPYTGGESAYYLTANRNKKAITLNLKHPEGKEIFLRLVKDADVLVENFKAGTLARMGLAPEKLLEINPRLVIGEITGFGQNGPLRALPGYDYIVQALGGLMSITGSEESGPMKVGVAIVDVLTGLFTAIGILAALQERQRSGKGQVVDVALLDVSVAALVNVASNYLVSGNLPRLLGNAHPNIVPYQTFRARDQEMVVAVGNDRQFARFAEVIERPDLAEDERFSTNPARLAHREELIAMIQEALQKRTAQEWMDRLQEAGIPCAPIQTLDQVFRHPQVLARGMVVEMDHPTAERVRLVGSPLHLSRTPVSYRIHPPLVGEHTDEVLFELGYSAEDVQRFRAEGVV</sequence>
<comment type="caution">
    <text evidence="2">The sequence shown here is derived from an EMBL/GenBank/DDBJ whole genome shotgun (WGS) entry which is preliminary data.</text>
</comment>
<dbReference type="EMBL" id="LZRT01000096">
    <property type="protein sequence ID" value="OUM85813.1"/>
    <property type="molecule type" value="Genomic_DNA"/>
</dbReference>
<dbReference type="SUPFAM" id="SSF89796">
    <property type="entry name" value="CoA-transferase family III (CaiB/BaiF)"/>
    <property type="match status" value="1"/>
</dbReference>
<gene>
    <name evidence="2" type="ORF">BAA01_03305</name>
</gene>
<evidence type="ECO:0000313" key="2">
    <source>
        <dbReference type="EMBL" id="OUM85813.1"/>
    </source>
</evidence>
<organism evidence="2 3">
    <name type="scientific">Bacillus thermozeamaize</name>
    <dbReference type="NCBI Taxonomy" id="230954"/>
    <lineage>
        <taxon>Bacteria</taxon>
        <taxon>Bacillati</taxon>
        <taxon>Bacillota</taxon>
        <taxon>Bacilli</taxon>
        <taxon>Bacillales</taxon>
        <taxon>Bacillaceae</taxon>
        <taxon>Bacillus</taxon>
    </lineage>
</organism>
<dbReference type="PANTHER" id="PTHR48207:SF3">
    <property type="entry name" value="SUCCINATE--HYDROXYMETHYLGLUTARATE COA-TRANSFERASE"/>
    <property type="match status" value="1"/>
</dbReference>
<dbReference type="InterPro" id="IPR023606">
    <property type="entry name" value="CoA-Trfase_III_dom_1_sf"/>
</dbReference>
<dbReference type="PANTHER" id="PTHR48207">
    <property type="entry name" value="SUCCINATE--HYDROXYMETHYLGLUTARATE COA-TRANSFERASE"/>
    <property type="match status" value="1"/>
</dbReference>
<dbReference type="Gene3D" id="3.40.50.10540">
    <property type="entry name" value="Crotonobetainyl-coa:carnitine coa-transferase, domain 1"/>
    <property type="match status" value="1"/>
</dbReference>
<dbReference type="AlphaFoldDB" id="A0A1Y3PET4"/>
<name>A0A1Y3PET4_9BACI</name>